<keyword evidence="3" id="KW-1185">Reference proteome</keyword>
<comment type="caution">
    <text evidence="2">The sequence shown here is derived from an EMBL/GenBank/DDBJ whole genome shotgun (WGS) entry which is preliminary data.</text>
</comment>
<name>A0ABW0ZXI4_9ACTN</name>
<evidence type="ECO:0008006" key="4">
    <source>
        <dbReference type="Google" id="ProtNLM"/>
    </source>
</evidence>
<feature type="region of interest" description="Disordered" evidence="1">
    <location>
        <begin position="258"/>
        <end position="281"/>
    </location>
</feature>
<reference evidence="3" key="1">
    <citation type="journal article" date="2019" name="Int. J. Syst. Evol. Microbiol.">
        <title>The Global Catalogue of Microorganisms (GCM) 10K type strain sequencing project: providing services to taxonomists for standard genome sequencing and annotation.</title>
        <authorList>
            <consortium name="The Broad Institute Genomics Platform"/>
            <consortium name="The Broad Institute Genome Sequencing Center for Infectious Disease"/>
            <person name="Wu L."/>
            <person name="Ma J."/>
        </authorList>
    </citation>
    <scope>NUCLEOTIDE SEQUENCE [LARGE SCALE GENOMIC DNA]</scope>
    <source>
        <strain evidence="3">KCTC 42087</strain>
    </source>
</reference>
<proteinExistence type="predicted"/>
<evidence type="ECO:0000313" key="3">
    <source>
        <dbReference type="Proteomes" id="UP001596074"/>
    </source>
</evidence>
<dbReference type="RefSeq" id="WP_378282683.1">
    <property type="nucleotide sequence ID" value="NZ_JBHSON010000019.1"/>
</dbReference>
<gene>
    <name evidence="2" type="ORF">ACFPZN_15650</name>
</gene>
<accession>A0ABW0ZXI4</accession>
<evidence type="ECO:0000256" key="1">
    <source>
        <dbReference type="SAM" id="MobiDB-lite"/>
    </source>
</evidence>
<protein>
    <recommendedName>
        <fullName evidence="4">DUF4132 domain-containing protein</fullName>
    </recommendedName>
</protein>
<sequence length="948" mass="102534">MTTPSPHQPALAALAANADPRKAKSGVTKLARPLPAADVPPLFEQACREFGAAGEGELATWAFGEARKVEKKHPALRDMDVLHAAFLEFTPRGAVAPGALRDHVKLMGAELAADEAHDRFWEILEAAFAVGLVPYARVFPDLLGLAKAAGVKKGDAEARLAERLLRTGVLPAASHAIWRAARRPLGRIAAADRALLDLLLAAEPDEDADLAAEIRQYWLEALAEADAGAHVPPEWFFTSARRCSPEVLLRLVDQAPDRLAGTPPHRPAEADLGDPGVPPPGGSVYIRRSKTTSFANRVDAPSWRAGKTDFEALAAELQTGPGERHAFEVQVDLFVQDLGHYGNVDYREALRAFCSVPALRDLLRDLVEGWKARAASGSLPELDHALTRLVPLAEAGYADFGTGLRLPDPRDALSATLRGGLPAELAHPPMPHGSAVRVLQHGELLTWTARNGDVHIVGPGGRAERRRGPDLNYGVMTWYDGENAYSSRYVDHVLQTFRLEDDPAAGPVLTLDEATRYSRPQSPASAEVTFPGAPGPARVAYARGGITVTAHDGTVTALLPYSAEKLRGTGPEAVPPPGWWAHLEPADPDGSAVLRGLGREQAERLLDAAFTGPLAAAEAVDPRVTSVRLREEIAEAALTAVQCLYRLVRLRDILGLEPQPALPEVLRTRPDLPVVRSLPLVPRFRRLAELMEDAAARPRGEHGHPIAVAGDLAFVPPLDFGLLGKTALAAARPWQTGRRAANLETLHAWASTPLGDGGGRWRRLALAWTGAHPHTRDLELWRTPNGALIFGHHYYRPDWSDALEYSPDGAFGPVDMPGWEIKGRAKPQGWGGADRVAEFERLLDERGPVPQNPDWARELAEAAGIALIDAATICFGQWSRQEPAEIPEEIRDLFTDPADPGKLLPWTLPYPKMDAVAAPLMPDDPAALWDRGPDIARAAVACQEFQVF</sequence>
<dbReference type="EMBL" id="JBHSON010000019">
    <property type="protein sequence ID" value="MFC5747063.1"/>
    <property type="molecule type" value="Genomic_DNA"/>
</dbReference>
<evidence type="ECO:0000313" key="2">
    <source>
        <dbReference type="EMBL" id="MFC5747063.1"/>
    </source>
</evidence>
<dbReference type="Proteomes" id="UP001596074">
    <property type="component" value="Unassembled WGS sequence"/>
</dbReference>
<organism evidence="2 3">
    <name type="scientific">Actinomadura rugatobispora</name>
    <dbReference type="NCBI Taxonomy" id="1994"/>
    <lineage>
        <taxon>Bacteria</taxon>
        <taxon>Bacillati</taxon>
        <taxon>Actinomycetota</taxon>
        <taxon>Actinomycetes</taxon>
        <taxon>Streptosporangiales</taxon>
        <taxon>Thermomonosporaceae</taxon>
        <taxon>Actinomadura</taxon>
    </lineage>
</organism>